<keyword evidence="3" id="KW-1185">Reference proteome</keyword>
<dbReference type="AlphaFoldDB" id="A0A495QJA4"/>
<accession>A0A495QJA4</accession>
<organism evidence="2 3">
    <name type="scientific">Actinomadura pelletieri DSM 43383</name>
    <dbReference type="NCBI Taxonomy" id="1120940"/>
    <lineage>
        <taxon>Bacteria</taxon>
        <taxon>Bacillati</taxon>
        <taxon>Actinomycetota</taxon>
        <taxon>Actinomycetes</taxon>
        <taxon>Streptosporangiales</taxon>
        <taxon>Thermomonosporaceae</taxon>
        <taxon>Actinomadura</taxon>
    </lineage>
</organism>
<reference evidence="2 3" key="1">
    <citation type="submission" date="2018-10" db="EMBL/GenBank/DDBJ databases">
        <title>Genomic Encyclopedia of Archaeal and Bacterial Type Strains, Phase II (KMG-II): from individual species to whole genera.</title>
        <authorList>
            <person name="Goeker M."/>
        </authorList>
    </citation>
    <scope>NUCLEOTIDE SEQUENCE [LARGE SCALE GENOMIC DNA]</scope>
    <source>
        <strain evidence="2 3">DSM 43383</strain>
    </source>
</reference>
<evidence type="ECO:0000313" key="3">
    <source>
        <dbReference type="Proteomes" id="UP000274601"/>
    </source>
</evidence>
<gene>
    <name evidence="2" type="ORF">BZB76_5061</name>
</gene>
<comment type="caution">
    <text evidence="2">The sequence shown here is derived from an EMBL/GenBank/DDBJ whole genome shotgun (WGS) entry which is preliminary data.</text>
</comment>
<sequence length="131" mass="13816">MDAAGHGGEEGPVTVTRCQVTTGFFVLGRCGQAAVASCGRCGRPVCAAHAGPGGLCPECAAAQGYGTHDPHEPAWTTGYRRHYYQSSSHAYTDATWYASFDEYDRGAFDPGDDYAHGGDWGPDDDTGFVDS</sequence>
<name>A0A495QJA4_9ACTN</name>
<dbReference type="Proteomes" id="UP000274601">
    <property type="component" value="Unassembled WGS sequence"/>
</dbReference>
<evidence type="ECO:0000313" key="2">
    <source>
        <dbReference type="EMBL" id="RKS72240.1"/>
    </source>
</evidence>
<feature type="region of interest" description="Disordered" evidence="1">
    <location>
        <begin position="111"/>
        <end position="131"/>
    </location>
</feature>
<evidence type="ECO:0000256" key="1">
    <source>
        <dbReference type="SAM" id="MobiDB-lite"/>
    </source>
</evidence>
<dbReference type="RefSeq" id="WP_246007171.1">
    <property type="nucleotide sequence ID" value="NZ_RBWU01000005.1"/>
</dbReference>
<protein>
    <submittedName>
        <fullName evidence="2">Uncharacterized protein</fullName>
    </submittedName>
</protein>
<feature type="compositionally biased region" description="Acidic residues" evidence="1">
    <location>
        <begin position="121"/>
        <end position="131"/>
    </location>
</feature>
<proteinExistence type="predicted"/>
<dbReference type="EMBL" id="RBWU01000005">
    <property type="protein sequence ID" value="RKS72240.1"/>
    <property type="molecule type" value="Genomic_DNA"/>
</dbReference>